<gene>
    <name evidence="1" type="ORF">YASMINEVIRUS_1512</name>
</gene>
<dbReference type="EMBL" id="UPSH01000002">
    <property type="protein sequence ID" value="VBB18980.1"/>
    <property type="molecule type" value="Genomic_DNA"/>
</dbReference>
<comment type="caution">
    <text evidence="1">The sequence shown here is derived from an EMBL/GenBank/DDBJ whole genome shotgun (WGS) entry which is preliminary data.</text>
</comment>
<name>A0A5K0UBG9_9VIRU</name>
<evidence type="ECO:0000313" key="2">
    <source>
        <dbReference type="Proteomes" id="UP000594342"/>
    </source>
</evidence>
<dbReference type="Proteomes" id="UP000594342">
    <property type="component" value="Unassembled WGS sequence"/>
</dbReference>
<reference evidence="1 2" key="1">
    <citation type="submission" date="2018-10" db="EMBL/GenBank/DDBJ databases">
        <authorList>
            <consortium name="IHU Genomes"/>
        </authorList>
    </citation>
    <scope>NUCLEOTIDE SEQUENCE [LARGE SCALE GENOMIC DNA]</scope>
    <source>
        <strain evidence="1 2">A1</strain>
    </source>
</reference>
<keyword evidence="2" id="KW-1185">Reference proteome</keyword>
<sequence>MGTNSSKLGENTPKSISTWCGSSKTRGVAIVASSEAEARSAYDKINTILKAGLEDQLGVNSSTNVLQYVITIKSESRNETVTLVKTSLDNNGDGNPDAYIHRIVVSAQPCTTITCKFGNSAPTYIPVGEVVGDIYAIVNANKSNLPSSLDEFQNNASAFYVGLLDSTFASGENVYFFYESL</sequence>
<accession>A0A5K0UBG9</accession>
<protein>
    <submittedName>
        <fullName evidence="1">Uncharacterized protein</fullName>
    </submittedName>
</protein>
<organism evidence="1 2">
    <name type="scientific">Yasminevirus sp. GU-2018</name>
    <dbReference type="NCBI Taxonomy" id="2420051"/>
    <lineage>
        <taxon>Viruses</taxon>
        <taxon>Varidnaviria</taxon>
        <taxon>Bamfordvirae</taxon>
        <taxon>Nucleocytoviricota</taxon>
        <taxon>Megaviricetes</taxon>
        <taxon>Imitervirales</taxon>
        <taxon>Mimiviridae</taxon>
        <taxon>Klosneuvirinae</taxon>
        <taxon>Yasminevirus</taxon>
        <taxon>Yasminevirus saudimassiliense</taxon>
    </lineage>
</organism>
<evidence type="ECO:0000313" key="1">
    <source>
        <dbReference type="EMBL" id="VBB18980.1"/>
    </source>
</evidence>
<proteinExistence type="predicted"/>